<keyword evidence="2" id="KW-0472">Membrane</keyword>
<dbReference type="EMBL" id="MN739768">
    <property type="protein sequence ID" value="QHT25481.1"/>
    <property type="molecule type" value="Genomic_DNA"/>
</dbReference>
<proteinExistence type="predicted"/>
<feature type="transmembrane region" description="Helical" evidence="2">
    <location>
        <begin position="52"/>
        <end position="70"/>
    </location>
</feature>
<feature type="compositionally biased region" description="Basic and acidic residues" evidence="1">
    <location>
        <begin position="72"/>
        <end position="101"/>
    </location>
</feature>
<protein>
    <submittedName>
        <fullName evidence="3">Uncharacterized protein</fullName>
    </submittedName>
</protein>
<keyword evidence="2" id="KW-1133">Transmembrane helix</keyword>
<feature type="transmembrane region" description="Helical" evidence="2">
    <location>
        <begin position="7"/>
        <end position="26"/>
    </location>
</feature>
<evidence type="ECO:0000256" key="1">
    <source>
        <dbReference type="SAM" id="MobiDB-lite"/>
    </source>
</evidence>
<accession>A0A6C0EA31</accession>
<evidence type="ECO:0000256" key="2">
    <source>
        <dbReference type="SAM" id="Phobius"/>
    </source>
</evidence>
<feature type="compositionally biased region" description="Basic residues" evidence="1">
    <location>
        <begin position="116"/>
        <end position="141"/>
    </location>
</feature>
<feature type="region of interest" description="Disordered" evidence="1">
    <location>
        <begin position="71"/>
        <end position="141"/>
    </location>
</feature>
<dbReference type="AlphaFoldDB" id="A0A6C0EA31"/>
<reference evidence="3" key="1">
    <citation type="journal article" date="2020" name="Nature">
        <title>Giant virus diversity and host interactions through global metagenomics.</title>
        <authorList>
            <person name="Schulz F."/>
            <person name="Roux S."/>
            <person name="Paez-Espino D."/>
            <person name="Jungbluth S."/>
            <person name="Walsh D.A."/>
            <person name="Denef V.J."/>
            <person name="McMahon K.D."/>
            <person name="Konstantinidis K.T."/>
            <person name="Eloe-Fadrosh E.A."/>
            <person name="Kyrpides N.C."/>
            <person name="Woyke T."/>
        </authorList>
    </citation>
    <scope>NUCLEOTIDE SEQUENCE</scope>
    <source>
        <strain evidence="3">GVMAG-M-3300023179-152</strain>
    </source>
</reference>
<organism evidence="3">
    <name type="scientific">viral metagenome</name>
    <dbReference type="NCBI Taxonomy" id="1070528"/>
    <lineage>
        <taxon>unclassified sequences</taxon>
        <taxon>metagenomes</taxon>
        <taxon>organismal metagenomes</taxon>
    </lineage>
</organism>
<evidence type="ECO:0000313" key="3">
    <source>
        <dbReference type="EMBL" id="QHT25481.1"/>
    </source>
</evidence>
<sequence length="141" mass="15615">MRDTPVPIIAYIMVGLTSAVLAYVTYSDNSVPGQEKIQENTQSESNTASTSGILPIAAAAAMLPALPAFFSGKKEEPPMAEAKIIKEENEQPTDENEKQQDGEEQQLFENEIKQTGGKKTKKNKTKTNKQLHKKNKTKHRK</sequence>
<keyword evidence="2" id="KW-0812">Transmembrane</keyword>
<name>A0A6C0EA31_9ZZZZ</name>